<accession>A0A453N3X3</accession>
<organism evidence="4 5">
    <name type="scientific">Aegilops tauschii subsp. strangulata</name>
    <name type="common">Goatgrass</name>
    <dbReference type="NCBI Taxonomy" id="200361"/>
    <lineage>
        <taxon>Eukaryota</taxon>
        <taxon>Viridiplantae</taxon>
        <taxon>Streptophyta</taxon>
        <taxon>Embryophyta</taxon>
        <taxon>Tracheophyta</taxon>
        <taxon>Spermatophyta</taxon>
        <taxon>Magnoliopsida</taxon>
        <taxon>Liliopsida</taxon>
        <taxon>Poales</taxon>
        <taxon>Poaceae</taxon>
        <taxon>BOP clade</taxon>
        <taxon>Pooideae</taxon>
        <taxon>Triticodae</taxon>
        <taxon>Triticeae</taxon>
        <taxon>Triticinae</taxon>
        <taxon>Aegilops</taxon>
    </lineage>
</organism>
<evidence type="ECO:0000259" key="2">
    <source>
        <dbReference type="Pfam" id="PF00646"/>
    </source>
</evidence>
<dbReference type="CDD" id="cd22160">
    <property type="entry name" value="F-box_AtFBL13-like"/>
    <property type="match status" value="1"/>
</dbReference>
<feature type="domain" description="F-box/LRR-repeat protein 15/At3g58940/PEG3-like LRR" evidence="3">
    <location>
        <begin position="164"/>
        <end position="394"/>
    </location>
</feature>
<protein>
    <submittedName>
        <fullName evidence="4">Uncharacterized protein</fullName>
    </submittedName>
</protein>
<dbReference type="InterPro" id="IPR055411">
    <property type="entry name" value="LRR_FXL15/At3g58940/PEG3-like"/>
</dbReference>
<evidence type="ECO:0000259" key="3">
    <source>
        <dbReference type="Pfam" id="PF24758"/>
    </source>
</evidence>
<proteinExistence type="predicted"/>
<reference evidence="5" key="1">
    <citation type="journal article" date="2014" name="Science">
        <title>Ancient hybridizations among the ancestral genomes of bread wheat.</title>
        <authorList>
            <consortium name="International Wheat Genome Sequencing Consortium,"/>
            <person name="Marcussen T."/>
            <person name="Sandve S.R."/>
            <person name="Heier L."/>
            <person name="Spannagl M."/>
            <person name="Pfeifer M."/>
            <person name="Jakobsen K.S."/>
            <person name="Wulff B.B."/>
            <person name="Steuernagel B."/>
            <person name="Mayer K.F."/>
            <person name="Olsen O.A."/>
        </authorList>
    </citation>
    <scope>NUCLEOTIDE SEQUENCE [LARGE SCALE GENOMIC DNA]</scope>
    <source>
        <strain evidence="5">cv. AL8/78</strain>
    </source>
</reference>
<sequence length="530" mass="57907">SHWSVGRKDTHLLPPRENPHLSPLPSPPPPPSPGAMSTGDIACLEHVMDCCFPASPVSPNAHLSAATSSTDGEDRISPLPDTLLRNVVSRLPVKDAARTGALSHRWRGLWRATPLALDDAHLLPSPVPAATLVSRVLASHPGPFRAVRIAEIPIDESNEVALLPEWLRHLADKGVEDLTLVNRPYSFDVPVQLPATLLRCGASLRRLYLGVWLFPFTTGLPRGPDVFPHLQELGLCHGITEERDLDYVLSCSPKLETLALISNYGYPDRVRIGSRSLRCVLLWHSLADEVAAVSAPNLQRIIIYCTHPSEDGGVIRVRIGHAPQLAVLGYLDTATHELEIGNTIIKAGVTKVCPDTVVPSVKVLALKVRFRVPKEVRTLLCFLRCFPGVETLHIMASDNDTDHYDDPGEVKPSDMLKSTFWQGVSPVKCVKSRVQKLVFDQFTGGTNQVEFLKLVLGGAVLLQKVIVLLAGPDSISIREATSKLQPLASKKMWASKVSGRTSLEVRGRAAGQVWRYDEASDLSMGDPFIS</sequence>
<dbReference type="SUPFAM" id="SSF81383">
    <property type="entry name" value="F-box domain"/>
    <property type="match status" value="1"/>
</dbReference>
<evidence type="ECO:0000313" key="4">
    <source>
        <dbReference type="EnsemblPlants" id="AET6Gv20206600.1"/>
    </source>
</evidence>
<feature type="compositionally biased region" description="Basic and acidic residues" evidence="1">
    <location>
        <begin position="1"/>
        <end position="11"/>
    </location>
</feature>
<name>A0A453N3X3_AEGTS</name>
<evidence type="ECO:0000313" key="5">
    <source>
        <dbReference type="Proteomes" id="UP000015105"/>
    </source>
</evidence>
<dbReference type="PANTHER" id="PTHR32141">
    <property type="match status" value="1"/>
</dbReference>
<dbReference type="EnsemblPlants" id="AET6Gv20206600.1">
    <property type="protein sequence ID" value="AET6Gv20206600.1"/>
    <property type="gene ID" value="AET6Gv20206600"/>
</dbReference>
<reference evidence="4" key="5">
    <citation type="journal article" date="2021" name="G3 (Bethesda)">
        <title>Aegilops tauschii genome assembly Aet v5.0 features greater sequence contiguity and improved annotation.</title>
        <authorList>
            <person name="Wang L."/>
            <person name="Zhu T."/>
            <person name="Rodriguez J.C."/>
            <person name="Deal K.R."/>
            <person name="Dubcovsky J."/>
            <person name="McGuire P.E."/>
            <person name="Lux T."/>
            <person name="Spannagl M."/>
            <person name="Mayer K.F.X."/>
            <person name="Baldrich P."/>
            <person name="Meyers B.C."/>
            <person name="Huo N."/>
            <person name="Gu Y.Q."/>
            <person name="Zhou H."/>
            <person name="Devos K.M."/>
            <person name="Bennetzen J.L."/>
            <person name="Unver T."/>
            <person name="Budak H."/>
            <person name="Gulick P.J."/>
            <person name="Galiba G."/>
            <person name="Kalapos B."/>
            <person name="Nelson D.R."/>
            <person name="Li P."/>
            <person name="You F.M."/>
            <person name="Luo M.C."/>
            <person name="Dvorak J."/>
        </authorList>
    </citation>
    <scope>NUCLEOTIDE SEQUENCE [LARGE SCALE GENOMIC DNA]</scope>
    <source>
        <strain evidence="4">cv. AL8/78</strain>
    </source>
</reference>
<dbReference type="AlphaFoldDB" id="A0A453N3X3"/>
<feature type="domain" description="F-box" evidence="2">
    <location>
        <begin position="77"/>
        <end position="111"/>
    </location>
</feature>
<reference evidence="4" key="3">
    <citation type="journal article" date="2017" name="Nature">
        <title>Genome sequence of the progenitor of the wheat D genome Aegilops tauschii.</title>
        <authorList>
            <person name="Luo M.C."/>
            <person name="Gu Y.Q."/>
            <person name="Puiu D."/>
            <person name="Wang H."/>
            <person name="Twardziok S.O."/>
            <person name="Deal K.R."/>
            <person name="Huo N."/>
            <person name="Zhu T."/>
            <person name="Wang L."/>
            <person name="Wang Y."/>
            <person name="McGuire P.E."/>
            <person name="Liu S."/>
            <person name="Long H."/>
            <person name="Ramasamy R.K."/>
            <person name="Rodriguez J.C."/>
            <person name="Van S.L."/>
            <person name="Yuan L."/>
            <person name="Wang Z."/>
            <person name="Xia Z."/>
            <person name="Xiao L."/>
            <person name="Anderson O.D."/>
            <person name="Ouyang S."/>
            <person name="Liang Y."/>
            <person name="Zimin A.V."/>
            <person name="Pertea G."/>
            <person name="Qi P."/>
            <person name="Bennetzen J.L."/>
            <person name="Dai X."/>
            <person name="Dawson M.W."/>
            <person name="Muller H.G."/>
            <person name="Kugler K."/>
            <person name="Rivarola-Duarte L."/>
            <person name="Spannagl M."/>
            <person name="Mayer K.F.X."/>
            <person name="Lu F.H."/>
            <person name="Bevan M.W."/>
            <person name="Leroy P."/>
            <person name="Li P."/>
            <person name="You F.M."/>
            <person name="Sun Q."/>
            <person name="Liu Z."/>
            <person name="Lyons E."/>
            <person name="Wicker T."/>
            <person name="Salzberg S.L."/>
            <person name="Devos K.M."/>
            <person name="Dvorak J."/>
        </authorList>
    </citation>
    <scope>NUCLEOTIDE SEQUENCE [LARGE SCALE GENOMIC DNA]</scope>
    <source>
        <strain evidence="4">cv. AL8/78</strain>
    </source>
</reference>
<dbReference type="Proteomes" id="UP000015105">
    <property type="component" value="Chromosome 6D"/>
</dbReference>
<feature type="region of interest" description="Disordered" evidence="1">
    <location>
        <begin position="1"/>
        <end position="39"/>
    </location>
</feature>
<feature type="compositionally biased region" description="Pro residues" evidence="1">
    <location>
        <begin position="22"/>
        <end position="33"/>
    </location>
</feature>
<reference evidence="5" key="2">
    <citation type="journal article" date="2017" name="Nat. Plants">
        <title>The Aegilops tauschii genome reveals multiple impacts of transposons.</title>
        <authorList>
            <person name="Zhao G."/>
            <person name="Zou C."/>
            <person name="Li K."/>
            <person name="Wang K."/>
            <person name="Li T."/>
            <person name="Gao L."/>
            <person name="Zhang X."/>
            <person name="Wang H."/>
            <person name="Yang Z."/>
            <person name="Liu X."/>
            <person name="Jiang W."/>
            <person name="Mao L."/>
            <person name="Kong X."/>
            <person name="Jiao Y."/>
            <person name="Jia J."/>
        </authorList>
    </citation>
    <scope>NUCLEOTIDE SEQUENCE [LARGE SCALE GENOMIC DNA]</scope>
    <source>
        <strain evidence="5">cv. AL8/78</strain>
    </source>
</reference>
<evidence type="ECO:0000256" key="1">
    <source>
        <dbReference type="SAM" id="MobiDB-lite"/>
    </source>
</evidence>
<dbReference type="InterPro" id="IPR053781">
    <property type="entry name" value="F-box_AtFBL13-like"/>
</dbReference>
<dbReference type="Pfam" id="PF00646">
    <property type="entry name" value="F-box"/>
    <property type="match status" value="1"/>
</dbReference>
<dbReference type="InterPro" id="IPR001810">
    <property type="entry name" value="F-box_dom"/>
</dbReference>
<dbReference type="Gramene" id="AET6Gv20206600.1">
    <property type="protein sequence ID" value="AET6Gv20206600.1"/>
    <property type="gene ID" value="AET6Gv20206600"/>
</dbReference>
<dbReference type="STRING" id="200361.A0A453N3X3"/>
<dbReference type="Gene3D" id="3.80.10.10">
    <property type="entry name" value="Ribonuclease Inhibitor"/>
    <property type="match status" value="1"/>
</dbReference>
<keyword evidence="5" id="KW-1185">Reference proteome</keyword>
<dbReference type="Pfam" id="PF24758">
    <property type="entry name" value="LRR_At5g56370"/>
    <property type="match status" value="1"/>
</dbReference>
<dbReference type="SUPFAM" id="SSF52047">
    <property type="entry name" value="RNI-like"/>
    <property type="match status" value="1"/>
</dbReference>
<dbReference type="InterPro" id="IPR032675">
    <property type="entry name" value="LRR_dom_sf"/>
</dbReference>
<reference evidence="4" key="4">
    <citation type="submission" date="2019-03" db="UniProtKB">
        <authorList>
            <consortium name="EnsemblPlants"/>
        </authorList>
    </citation>
    <scope>IDENTIFICATION</scope>
</reference>
<dbReference type="InterPro" id="IPR036047">
    <property type="entry name" value="F-box-like_dom_sf"/>
</dbReference>
<dbReference type="PANTHER" id="PTHR32141:SF113">
    <property type="entry name" value="F-BOX DOMAIN-CONTAINING PROTEIN"/>
    <property type="match status" value="1"/>
</dbReference>
<dbReference type="InterPro" id="IPR055302">
    <property type="entry name" value="F-box_dom-containing"/>
</dbReference>